<reference evidence="2 3" key="1">
    <citation type="submission" date="2022-06" db="EMBL/GenBank/DDBJ databases">
        <title>Isolation of gut microbiota from human fecal samples.</title>
        <authorList>
            <person name="Pamer E.G."/>
            <person name="Barat B."/>
            <person name="Waligurski E."/>
            <person name="Medina S."/>
            <person name="Paddock L."/>
            <person name="Mostad J."/>
        </authorList>
    </citation>
    <scope>NUCLEOTIDE SEQUENCE [LARGE SCALE GENOMIC DNA]</scope>
    <source>
        <strain evidence="2 3">DFI.9.73</strain>
    </source>
</reference>
<keyword evidence="3" id="KW-1185">Reference proteome</keyword>
<dbReference type="PANTHER" id="PTHR37826:SF2">
    <property type="entry name" value="ZINC-RIBBON DOMAIN-CONTAINING PROTEIN"/>
    <property type="match status" value="1"/>
</dbReference>
<dbReference type="GeneID" id="90533823"/>
<dbReference type="EMBL" id="JANFZH010000019">
    <property type="protein sequence ID" value="MCQ4840142.1"/>
    <property type="molecule type" value="Genomic_DNA"/>
</dbReference>
<organism evidence="2 3">
    <name type="scientific">Neglectibacter timonensis</name>
    <dbReference type="NCBI Taxonomy" id="1776382"/>
    <lineage>
        <taxon>Bacteria</taxon>
        <taxon>Bacillati</taxon>
        <taxon>Bacillota</taxon>
        <taxon>Clostridia</taxon>
        <taxon>Eubacteriales</taxon>
        <taxon>Oscillospiraceae</taxon>
        <taxon>Neglectibacter</taxon>
    </lineage>
</organism>
<protein>
    <submittedName>
        <fullName evidence="2">SPFH domain-containing protein</fullName>
    </submittedName>
</protein>
<dbReference type="PANTHER" id="PTHR37826">
    <property type="entry name" value="FLOTILLIN BAND_7_5 DOMAIN PROTEIN"/>
    <property type="match status" value="1"/>
</dbReference>
<evidence type="ECO:0000313" key="3">
    <source>
        <dbReference type="Proteomes" id="UP001524473"/>
    </source>
</evidence>
<proteinExistence type="predicted"/>
<accession>A0ABT1RZN3</accession>
<name>A0ABT1RZN3_9FIRM</name>
<dbReference type="CDD" id="cd03408">
    <property type="entry name" value="SPFH_like_u1"/>
    <property type="match status" value="1"/>
</dbReference>
<dbReference type="Proteomes" id="UP001524473">
    <property type="component" value="Unassembled WGS sequence"/>
</dbReference>
<comment type="caution">
    <text evidence="2">The sequence shown here is derived from an EMBL/GenBank/DDBJ whole genome shotgun (WGS) entry which is preliminary data.</text>
</comment>
<dbReference type="Pfam" id="PF13421">
    <property type="entry name" value="Band_7_1"/>
    <property type="match status" value="1"/>
</dbReference>
<evidence type="ECO:0000259" key="1">
    <source>
        <dbReference type="Pfam" id="PF13421"/>
    </source>
</evidence>
<feature type="domain" description="SPFH" evidence="1">
    <location>
        <begin position="32"/>
        <end position="229"/>
    </location>
</feature>
<gene>
    <name evidence="2" type="ORF">NE695_09470</name>
</gene>
<dbReference type="RefSeq" id="WP_187127775.1">
    <property type="nucleotide sequence ID" value="NZ_CABKVV010000014.1"/>
</dbReference>
<dbReference type="InterPro" id="IPR033880">
    <property type="entry name" value="SPFH_YdjI"/>
</dbReference>
<sequence length="470" mass="51138">MAEKNTERRHLINVIKFEGEDDALVWKHPVEDFNLGSQLIVHESQEALFFRDGQALDLFGPGRYLLETDRLPMLGKIYELPAGGQSPFHSEVYFISLATQMGIKWGTDTKVRLFDPASGLHVELGASGEFSIRVTDSRQLLLRVVGTASSLGQEDLLGGGKGFFRAMVMTQVKSYLAQAIKDNGINVLEIDERLLELSAALRERINGSLGEYGLTMPEFYVSRVVTPDDDPNFRRMKEQYAEQYLTVRQEEIRCKEAEAAAERRAVEAYTDARMKILGAQGEAEALKIQKAAEAEAYRMQAEAEAQEMRMKGYSYQQETARQVGMEAMKNGIAGEGSGGLGEIAGLGVTLGAMGGVMNLTKEALNPVLNCAENAGRTVSAAISDSWDCTCGQKAVTSNFCPNCGAKRPLPAAAGTWDCTCGEKGISSNFCPNCGAKRPAPSAAETWSCSCGQREISGNFCPNCGKKRGES</sequence>
<evidence type="ECO:0000313" key="2">
    <source>
        <dbReference type="EMBL" id="MCQ4840142.1"/>
    </source>
</evidence>